<organism evidence="6 7">
    <name type="scientific">Mycena indigotica</name>
    <dbReference type="NCBI Taxonomy" id="2126181"/>
    <lineage>
        <taxon>Eukaryota</taxon>
        <taxon>Fungi</taxon>
        <taxon>Dikarya</taxon>
        <taxon>Basidiomycota</taxon>
        <taxon>Agaricomycotina</taxon>
        <taxon>Agaricomycetes</taxon>
        <taxon>Agaricomycetidae</taxon>
        <taxon>Agaricales</taxon>
        <taxon>Marasmiineae</taxon>
        <taxon>Mycenaceae</taxon>
        <taxon>Mycena</taxon>
    </lineage>
</organism>
<dbReference type="Pfam" id="PF05462">
    <property type="entry name" value="Dicty_CAR"/>
    <property type="match status" value="1"/>
</dbReference>
<sequence length="363" mass="40417">MVPLDAAPSPLQLNYTPGQRNTVLVLVICGIISLVSVLGLFVLIIFEHKKKYRHTHFLAYFLCLCLANIMQNWGTIMSLKWVISNEVVDGSHCYAQGGIKQGGNIAAALWSFVISFHLFNLLFLRYQTSRTVSLAIIAFGWSFVFMCVFLGPVAIQSQSRGHYFGISGLWCWITPAYRSEQILLEYLVQFLSVGLSFVLHLMTFLRVRGNLLHTDGRWNFRGGASWKLALGRDYTDSAMLGLVQHMVWYPIAFAATILPAAIARIPALCGMADVPLWVQAVTGAIYDLSGLVNVLLYLGVKRLFPEPEDTPEFTVDRTVADTESGASKDEIVKSWGVTPFLLVQPTKHDLEASSPERPNQISV</sequence>
<evidence type="ECO:0000256" key="5">
    <source>
        <dbReference type="SAM" id="Phobius"/>
    </source>
</evidence>
<evidence type="ECO:0000256" key="1">
    <source>
        <dbReference type="ARBA" id="ARBA00004141"/>
    </source>
</evidence>
<feature type="transmembrane region" description="Helical" evidence="5">
    <location>
        <begin position="58"/>
        <end position="83"/>
    </location>
</feature>
<reference evidence="6" key="1">
    <citation type="submission" date="2020-05" db="EMBL/GenBank/DDBJ databases">
        <title>Mycena genomes resolve the evolution of fungal bioluminescence.</title>
        <authorList>
            <person name="Tsai I.J."/>
        </authorList>
    </citation>
    <scope>NUCLEOTIDE SEQUENCE</scope>
    <source>
        <strain evidence="6">171206Taipei</strain>
    </source>
</reference>
<evidence type="ECO:0008006" key="8">
    <source>
        <dbReference type="Google" id="ProtNLM"/>
    </source>
</evidence>
<keyword evidence="7" id="KW-1185">Reference proteome</keyword>
<dbReference type="Proteomes" id="UP000636479">
    <property type="component" value="Unassembled WGS sequence"/>
</dbReference>
<keyword evidence="3 5" id="KW-1133">Transmembrane helix</keyword>
<dbReference type="GO" id="GO:0005886">
    <property type="term" value="C:plasma membrane"/>
    <property type="evidence" value="ECO:0007669"/>
    <property type="project" value="TreeGrafter"/>
</dbReference>
<feature type="transmembrane region" description="Helical" evidence="5">
    <location>
        <begin position="103"/>
        <end position="124"/>
    </location>
</feature>
<dbReference type="SUPFAM" id="SSF81321">
    <property type="entry name" value="Family A G protein-coupled receptor-like"/>
    <property type="match status" value="1"/>
</dbReference>
<dbReference type="AlphaFoldDB" id="A0A8H6VQH5"/>
<dbReference type="GeneID" id="59352668"/>
<dbReference type="OrthoDB" id="100006at2759"/>
<accession>A0A8H6VQH5</accession>
<keyword evidence="4 5" id="KW-0472">Membrane</keyword>
<feature type="transmembrane region" description="Helical" evidence="5">
    <location>
        <begin position="23"/>
        <end position="46"/>
    </location>
</feature>
<evidence type="ECO:0000256" key="4">
    <source>
        <dbReference type="ARBA" id="ARBA00023136"/>
    </source>
</evidence>
<comment type="caution">
    <text evidence="6">The sequence shown here is derived from an EMBL/GenBank/DDBJ whole genome shotgun (WGS) entry which is preliminary data.</text>
</comment>
<dbReference type="EMBL" id="JACAZF010000016">
    <property type="protein sequence ID" value="KAF7289979.1"/>
    <property type="molecule type" value="Genomic_DNA"/>
</dbReference>
<dbReference type="Gene3D" id="1.20.1070.10">
    <property type="entry name" value="Rhodopsin 7-helix transmembrane proteins"/>
    <property type="match status" value="1"/>
</dbReference>
<evidence type="ECO:0000256" key="3">
    <source>
        <dbReference type="ARBA" id="ARBA00022989"/>
    </source>
</evidence>
<comment type="subcellular location">
    <subcellularLocation>
        <location evidence="1">Membrane</location>
        <topology evidence="1">Multi-pass membrane protein</topology>
    </subcellularLocation>
</comment>
<name>A0A8H6VQH5_9AGAR</name>
<feature type="transmembrane region" description="Helical" evidence="5">
    <location>
        <begin position="186"/>
        <end position="207"/>
    </location>
</feature>
<evidence type="ECO:0000313" key="6">
    <source>
        <dbReference type="EMBL" id="KAF7289979.1"/>
    </source>
</evidence>
<dbReference type="PANTHER" id="PTHR23112">
    <property type="entry name" value="G PROTEIN-COUPLED RECEPTOR 157-RELATED"/>
    <property type="match status" value="1"/>
</dbReference>
<dbReference type="RefSeq" id="XP_037213708.1">
    <property type="nucleotide sequence ID" value="XM_037370152.1"/>
</dbReference>
<evidence type="ECO:0000313" key="7">
    <source>
        <dbReference type="Proteomes" id="UP000636479"/>
    </source>
</evidence>
<dbReference type="GO" id="GO:0004930">
    <property type="term" value="F:G protein-coupled receptor activity"/>
    <property type="evidence" value="ECO:0007669"/>
    <property type="project" value="TreeGrafter"/>
</dbReference>
<gene>
    <name evidence="6" type="ORF">MIND_01373200</name>
</gene>
<dbReference type="PANTHER" id="PTHR23112:SF37">
    <property type="entry name" value="G PROTEIN-COUPLED RECEPTOR GPR1"/>
    <property type="match status" value="1"/>
</dbReference>
<protein>
    <recommendedName>
        <fullName evidence="8">Glucose receptor Git3 N-terminal domain-containing protein</fullName>
    </recommendedName>
</protein>
<feature type="transmembrane region" description="Helical" evidence="5">
    <location>
        <begin position="247"/>
        <end position="265"/>
    </location>
</feature>
<feature type="transmembrane region" description="Helical" evidence="5">
    <location>
        <begin position="131"/>
        <end position="155"/>
    </location>
</feature>
<evidence type="ECO:0000256" key="2">
    <source>
        <dbReference type="ARBA" id="ARBA00022692"/>
    </source>
</evidence>
<keyword evidence="2 5" id="KW-0812">Transmembrane</keyword>
<proteinExistence type="predicted"/>
<feature type="transmembrane region" description="Helical" evidence="5">
    <location>
        <begin position="277"/>
        <end position="298"/>
    </location>
</feature>
<dbReference type="GO" id="GO:0007189">
    <property type="term" value="P:adenylate cyclase-activating G protein-coupled receptor signaling pathway"/>
    <property type="evidence" value="ECO:0007669"/>
    <property type="project" value="TreeGrafter"/>
</dbReference>